<evidence type="ECO:0000256" key="2">
    <source>
        <dbReference type="ARBA" id="ARBA00010231"/>
    </source>
</evidence>
<proteinExistence type="inferred from homology"/>
<evidence type="ECO:0000259" key="5">
    <source>
        <dbReference type="Pfam" id="PF02878"/>
    </source>
</evidence>
<dbReference type="GO" id="GO:0005975">
    <property type="term" value="P:carbohydrate metabolic process"/>
    <property type="evidence" value="ECO:0007669"/>
    <property type="project" value="InterPro"/>
</dbReference>
<evidence type="ECO:0000313" key="9">
    <source>
        <dbReference type="Proteomes" id="UP001165122"/>
    </source>
</evidence>
<dbReference type="SUPFAM" id="SSF53738">
    <property type="entry name" value="Phosphoglucomutase, first 3 domains"/>
    <property type="match status" value="3"/>
</dbReference>
<dbReference type="InterPro" id="IPR005841">
    <property type="entry name" value="Alpha-D-phosphohexomutase_SF"/>
</dbReference>
<feature type="signal peptide" evidence="4">
    <location>
        <begin position="1"/>
        <end position="18"/>
    </location>
</feature>
<dbReference type="AlphaFoldDB" id="A0A9W7FR01"/>
<reference evidence="9" key="1">
    <citation type="journal article" date="2023" name="Commun. Biol.">
        <title>Genome analysis of Parmales, the sister group of diatoms, reveals the evolutionary specialization of diatoms from phago-mixotrophs to photoautotrophs.</title>
        <authorList>
            <person name="Ban H."/>
            <person name="Sato S."/>
            <person name="Yoshikawa S."/>
            <person name="Yamada K."/>
            <person name="Nakamura Y."/>
            <person name="Ichinomiya M."/>
            <person name="Sato N."/>
            <person name="Blanc-Mathieu R."/>
            <person name="Endo H."/>
            <person name="Kuwata A."/>
            <person name="Ogata H."/>
        </authorList>
    </citation>
    <scope>NUCLEOTIDE SEQUENCE [LARGE SCALE GENOMIC DNA]</scope>
    <source>
        <strain evidence="9">NIES 3700</strain>
    </source>
</reference>
<keyword evidence="9" id="KW-1185">Reference proteome</keyword>
<dbReference type="InterPro" id="IPR005844">
    <property type="entry name" value="A-D-PHexomutase_a/b/a-I"/>
</dbReference>
<dbReference type="InterPro" id="IPR050060">
    <property type="entry name" value="Phosphoglucosamine_mutase"/>
</dbReference>
<dbReference type="InterPro" id="IPR005845">
    <property type="entry name" value="A-D-PHexomutase_a/b/a-II"/>
</dbReference>
<dbReference type="PANTHER" id="PTHR42946">
    <property type="entry name" value="PHOSPHOHEXOSE MUTASE"/>
    <property type="match status" value="1"/>
</dbReference>
<dbReference type="InterPro" id="IPR005846">
    <property type="entry name" value="A-D-PHexomutase_a/b/a-III"/>
</dbReference>
<evidence type="ECO:0000259" key="6">
    <source>
        <dbReference type="Pfam" id="PF02879"/>
    </source>
</evidence>
<protein>
    <submittedName>
        <fullName evidence="8">Uncharacterized protein</fullName>
    </submittedName>
</protein>
<dbReference type="Pfam" id="PF02878">
    <property type="entry name" value="PGM_PMM_I"/>
    <property type="match status" value="1"/>
</dbReference>
<dbReference type="GO" id="GO:0004615">
    <property type="term" value="F:phosphomannomutase activity"/>
    <property type="evidence" value="ECO:0007669"/>
    <property type="project" value="TreeGrafter"/>
</dbReference>
<keyword evidence="4" id="KW-0732">Signal</keyword>
<sequence length="522" mass="56365">MAMSLVTIVILLTSTAAAAYDLSFLASGCDIRGTFVDDLTGLNPTVSYCLGRAFAKKLGPYKTILLGRDPRTHGEVLTKSFCSGFLDENSLATTPSSHVKITGLATTPSVFHSCLTGFVDGGVMITASHLPKDRNGLKIFTKDGPLSVKERDDLLKEAGRIMDDCDLDGTHIGEGIENVNFMSVYVSFLVDFVNERVGEKGLAGLKILVNSGGGSGYFLVDVLEQCGADVSSSINLSPNGSFPKGPPNPENKKMVKETIEACEREKNVDLAIMLDTDGDRVGFITPSSTGEYVPLNRNRFVAVMTAILANSRPEGEETAYVVTDSVTSTGLEKFVNGLPGMRMIRFKKGYMNVINEAKRLCKEEGKAAELAIETSGHSAFRANNWMDDGTYSAVVVVCELAKRGGRVNDMIAGLEEASFEEELRLQVLENETSDVYAKIEAAVRGDGRWMVDELNKEGVRLVLGGKWGSGWFMLRPSLHDPVVSMQVECDEGVAAKLVSEVRNVIFGAVGDNVSYGDLDAIE</sequence>
<dbReference type="PANTHER" id="PTHR42946:SF1">
    <property type="entry name" value="PHOSPHOGLUCOMUTASE (ALPHA-D-GLUCOSE-1,6-BISPHOSPHATE-DEPENDENT)"/>
    <property type="match status" value="1"/>
</dbReference>
<name>A0A9W7FR01_9STRA</name>
<evidence type="ECO:0000256" key="3">
    <source>
        <dbReference type="ARBA" id="ARBA00022553"/>
    </source>
</evidence>
<feature type="domain" description="Alpha-D-phosphohexomutase alpha/beta/alpha" evidence="6">
    <location>
        <begin position="185"/>
        <end position="286"/>
    </location>
</feature>
<dbReference type="OrthoDB" id="1743979at2759"/>
<comment type="cofactor">
    <cofactor evidence="1">
        <name>Mg(2+)</name>
        <dbReference type="ChEBI" id="CHEBI:18420"/>
    </cofactor>
</comment>
<evidence type="ECO:0000256" key="4">
    <source>
        <dbReference type="SAM" id="SignalP"/>
    </source>
</evidence>
<dbReference type="EMBL" id="BRXW01000253">
    <property type="protein sequence ID" value="GMI16480.1"/>
    <property type="molecule type" value="Genomic_DNA"/>
</dbReference>
<evidence type="ECO:0000259" key="7">
    <source>
        <dbReference type="Pfam" id="PF02880"/>
    </source>
</evidence>
<comment type="caution">
    <text evidence="8">The sequence shown here is derived from an EMBL/GenBank/DDBJ whole genome shotgun (WGS) entry which is preliminary data.</text>
</comment>
<feature type="chain" id="PRO_5040789732" evidence="4">
    <location>
        <begin position="19"/>
        <end position="522"/>
    </location>
</feature>
<organism evidence="8 9">
    <name type="scientific">Triparma laevis f. longispina</name>
    <dbReference type="NCBI Taxonomy" id="1714387"/>
    <lineage>
        <taxon>Eukaryota</taxon>
        <taxon>Sar</taxon>
        <taxon>Stramenopiles</taxon>
        <taxon>Ochrophyta</taxon>
        <taxon>Bolidophyceae</taxon>
        <taxon>Parmales</taxon>
        <taxon>Triparmaceae</taxon>
        <taxon>Triparma</taxon>
    </lineage>
</organism>
<dbReference type="Proteomes" id="UP001165122">
    <property type="component" value="Unassembled WGS sequence"/>
</dbReference>
<evidence type="ECO:0000256" key="1">
    <source>
        <dbReference type="ARBA" id="ARBA00001946"/>
    </source>
</evidence>
<dbReference type="Pfam" id="PF02880">
    <property type="entry name" value="PGM_PMM_III"/>
    <property type="match status" value="1"/>
</dbReference>
<feature type="domain" description="Alpha-D-phosphohexomutase alpha/beta/alpha" evidence="7">
    <location>
        <begin position="299"/>
        <end position="412"/>
    </location>
</feature>
<dbReference type="InterPro" id="IPR016055">
    <property type="entry name" value="A-D-PHexomutase_a/b/a-I/II/III"/>
</dbReference>
<accession>A0A9W7FR01</accession>
<keyword evidence="3" id="KW-0597">Phosphoprotein</keyword>
<comment type="similarity">
    <text evidence="2">Belongs to the phosphohexose mutase family.</text>
</comment>
<feature type="domain" description="Alpha-D-phosphohexomutase alpha/beta/alpha" evidence="5">
    <location>
        <begin position="30"/>
        <end position="148"/>
    </location>
</feature>
<dbReference type="PRINTS" id="PR00509">
    <property type="entry name" value="PGMPMM"/>
</dbReference>
<dbReference type="Pfam" id="PF02879">
    <property type="entry name" value="PGM_PMM_II"/>
    <property type="match status" value="1"/>
</dbReference>
<evidence type="ECO:0000313" key="8">
    <source>
        <dbReference type="EMBL" id="GMI16480.1"/>
    </source>
</evidence>
<gene>
    <name evidence="8" type="ORF">TrLO_g12846</name>
</gene>
<dbReference type="Gene3D" id="3.40.120.10">
    <property type="entry name" value="Alpha-D-Glucose-1,6-Bisphosphate, subunit A, domain 3"/>
    <property type="match status" value="3"/>
</dbReference>